<dbReference type="GO" id="GO:0005344">
    <property type="term" value="F:oxygen carrier activity"/>
    <property type="evidence" value="ECO:0007669"/>
    <property type="project" value="InterPro"/>
</dbReference>
<evidence type="ECO:0000256" key="3">
    <source>
        <dbReference type="ARBA" id="ARBA00022723"/>
    </source>
</evidence>
<keyword evidence="4" id="KW-0408">Iron</keyword>
<keyword evidence="1" id="KW-0813">Transport</keyword>
<accession>A0A7M1S7J5</accession>
<keyword evidence="2" id="KW-0349">Heme</keyword>
<comment type="similarity">
    <text evidence="5">Belongs to the truncated hemoglobin family. Group II subfamily.</text>
</comment>
<protein>
    <submittedName>
        <fullName evidence="6">Globin</fullName>
    </submittedName>
</protein>
<reference evidence="6 7" key="1">
    <citation type="submission" date="2020-10" db="EMBL/GenBank/DDBJ databases">
        <title>The genome of sulfurovum sp.</title>
        <authorList>
            <person name="Xie S."/>
            <person name="Shao Z."/>
            <person name="Jiang L."/>
        </authorList>
    </citation>
    <scope>NUCLEOTIDE SEQUENCE [LARGE SCALE GENOMIC DNA]</scope>
    <source>
        <strain evidence="6 7">ST-419</strain>
    </source>
</reference>
<dbReference type="Proteomes" id="UP000595074">
    <property type="component" value="Chromosome"/>
</dbReference>
<dbReference type="InterPro" id="IPR009050">
    <property type="entry name" value="Globin-like_sf"/>
</dbReference>
<sequence>MALELTPVEKAKEVHFKNPPAAFFSAIGGEEGMKELMYDFYDKIYESDIANFFPQCEKEFDEIKFKNSKFFIQICGGPKIYEKESGGMDLNEYMIRLHDDFSITEKSRIEWLGTMRDALADKAQHVDIALIKEFWDYLENFSKLTVNSFSDGSTYYAAYTQAKEER</sequence>
<evidence type="ECO:0000313" key="7">
    <source>
        <dbReference type="Proteomes" id="UP000595074"/>
    </source>
</evidence>
<dbReference type="GO" id="GO:0019825">
    <property type="term" value="F:oxygen binding"/>
    <property type="evidence" value="ECO:0007669"/>
    <property type="project" value="InterPro"/>
</dbReference>
<dbReference type="InterPro" id="IPR044203">
    <property type="entry name" value="GlbO/GLB3-like"/>
</dbReference>
<dbReference type="GO" id="GO:0020037">
    <property type="term" value="F:heme binding"/>
    <property type="evidence" value="ECO:0007669"/>
    <property type="project" value="InterPro"/>
</dbReference>
<organism evidence="6 7">
    <name type="scientific">Sulfurovum indicum</name>
    <dbReference type="NCBI Taxonomy" id="2779528"/>
    <lineage>
        <taxon>Bacteria</taxon>
        <taxon>Pseudomonadati</taxon>
        <taxon>Campylobacterota</taxon>
        <taxon>Epsilonproteobacteria</taxon>
        <taxon>Campylobacterales</taxon>
        <taxon>Sulfurovaceae</taxon>
        <taxon>Sulfurovum</taxon>
    </lineage>
</organism>
<name>A0A7M1S7J5_9BACT</name>
<dbReference type="SUPFAM" id="SSF46458">
    <property type="entry name" value="Globin-like"/>
    <property type="match status" value="1"/>
</dbReference>
<gene>
    <name evidence="6" type="ORF">IMZ28_01740</name>
</gene>
<dbReference type="EMBL" id="CP063164">
    <property type="protein sequence ID" value="QOR62951.1"/>
    <property type="molecule type" value="Genomic_DNA"/>
</dbReference>
<evidence type="ECO:0000256" key="1">
    <source>
        <dbReference type="ARBA" id="ARBA00022448"/>
    </source>
</evidence>
<evidence type="ECO:0000256" key="4">
    <source>
        <dbReference type="ARBA" id="ARBA00023004"/>
    </source>
</evidence>
<proteinExistence type="inferred from homology"/>
<dbReference type="Gene3D" id="1.10.490.10">
    <property type="entry name" value="Globins"/>
    <property type="match status" value="1"/>
</dbReference>
<dbReference type="Pfam" id="PF01152">
    <property type="entry name" value="Bac_globin"/>
    <property type="match status" value="1"/>
</dbReference>
<evidence type="ECO:0000313" key="6">
    <source>
        <dbReference type="EMBL" id="QOR62951.1"/>
    </source>
</evidence>
<dbReference type="KEGG" id="sinu:IMZ28_01740"/>
<dbReference type="GO" id="GO:0046872">
    <property type="term" value="F:metal ion binding"/>
    <property type="evidence" value="ECO:0007669"/>
    <property type="project" value="UniProtKB-KW"/>
</dbReference>
<dbReference type="AlphaFoldDB" id="A0A7M1S7J5"/>
<dbReference type="PANTHER" id="PTHR47366">
    <property type="entry name" value="TWO-ON-TWO HEMOGLOBIN-3"/>
    <property type="match status" value="1"/>
</dbReference>
<dbReference type="InterPro" id="IPR012292">
    <property type="entry name" value="Globin/Proto"/>
</dbReference>
<dbReference type="InterPro" id="IPR001486">
    <property type="entry name" value="Hemoglobin_trunc"/>
</dbReference>
<keyword evidence="7" id="KW-1185">Reference proteome</keyword>
<evidence type="ECO:0000256" key="2">
    <source>
        <dbReference type="ARBA" id="ARBA00022617"/>
    </source>
</evidence>
<evidence type="ECO:0000256" key="5">
    <source>
        <dbReference type="ARBA" id="ARBA00034496"/>
    </source>
</evidence>
<keyword evidence="3" id="KW-0479">Metal-binding</keyword>
<dbReference type="PANTHER" id="PTHR47366:SF1">
    <property type="entry name" value="TWO-ON-TWO HEMOGLOBIN-3"/>
    <property type="match status" value="1"/>
</dbReference>